<proteinExistence type="inferred from homology"/>
<keyword evidence="3" id="KW-1185">Reference proteome</keyword>
<dbReference type="InterPro" id="IPR043129">
    <property type="entry name" value="ATPase_NBD"/>
</dbReference>
<protein>
    <submittedName>
        <fullName evidence="2">Glucokinase</fullName>
        <ecNumber evidence="2">2.7.1.2</ecNumber>
    </submittedName>
</protein>
<dbReference type="PANTHER" id="PTHR18964:SF149">
    <property type="entry name" value="BIFUNCTIONAL UDP-N-ACETYLGLUCOSAMINE 2-EPIMERASE_N-ACETYLMANNOSAMINE KINASE"/>
    <property type="match status" value="1"/>
</dbReference>
<dbReference type="Gene3D" id="3.30.420.40">
    <property type="match status" value="2"/>
</dbReference>
<dbReference type="Proteomes" id="UP000424462">
    <property type="component" value="Chromosome"/>
</dbReference>
<evidence type="ECO:0000256" key="1">
    <source>
        <dbReference type="ARBA" id="ARBA00006479"/>
    </source>
</evidence>
<dbReference type="AlphaFoldDB" id="A0A6B8W6N8"/>
<dbReference type="EMBL" id="CP046455">
    <property type="protein sequence ID" value="QGU08281.1"/>
    <property type="molecule type" value="Genomic_DNA"/>
</dbReference>
<dbReference type="SUPFAM" id="SSF53067">
    <property type="entry name" value="Actin-like ATPase domain"/>
    <property type="match status" value="1"/>
</dbReference>
<evidence type="ECO:0000313" key="3">
    <source>
        <dbReference type="Proteomes" id="UP000424462"/>
    </source>
</evidence>
<reference evidence="2 3" key="1">
    <citation type="submission" date="2019-11" db="EMBL/GenBank/DDBJ databases">
        <title>Complete genome sequence of Corynebacterium kalinowskii 1959, a novel Corynebacterium species isolated from soil of a small paddock in Vilsendorf, Germany.</title>
        <authorList>
            <person name="Schaffert L."/>
            <person name="Ruwe M."/>
            <person name="Milse J."/>
            <person name="Hanuschka K."/>
            <person name="Ortseifen V."/>
            <person name="Droste J."/>
            <person name="Brandt D."/>
            <person name="Schlueter L."/>
            <person name="Kutter Y."/>
            <person name="Vinke S."/>
            <person name="Viehoefer P."/>
            <person name="Jacob L."/>
            <person name="Luebke N.-C."/>
            <person name="Schulte-Berndt E."/>
            <person name="Hain C."/>
            <person name="Linder M."/>
            <person name="Schmidt P."/>
            <person name="Wollenschlaeger L."/>
            <person name="Luttermann T."/>
            <person name="Thieme E."/>
            <person name="Hassa J."/>
            <person name="Haak M."/>
            <person name="Wittchen M."/>
            <person name="Mentz A."/>
            <person name="Persicke M."/>
            <person name="Busche T."/>
            <person name="Ruckert C."/>
        </authorList>
    </citation>
    <scope>NUCLEOTIDE SEQUENCE [LARGE SCALE GENOMIC DNA]</scope>
    <source>
        <strain evidence="2 3">2039</strain>
    </source>
</reference>
<comment type="similarity">
    <text evidence="1">Belongs to the ROK (NagC/XylR) family.</text>
</comment>
<organism evidence="2 3">
    <name type="scientific">Corynebacterium occultum</name>
    <dbReference type="NCBI Taxonomy" id="2675219"/>
    <lineage>
        <taxon>Bacteria</taxon>
        <taxon>Bacillati</taxon>
        <taxon>Actinomycetota</taxon>
        <taxon>Actinomycetes</taxon>
        <taxon>Mycobacteriales</taxon>
        <taxon>Corynebacteriaceae</taxon>
        <taxon>Corynebacterium</taxon>
    </lineage>
</organism>
<sequence length="321" mass="33512">MNQDPATPWTLALDIGATKIAYGLIPDTHPLQAHHTGTVPTQPPGGDPLTQVEVAVRQALETSGIIPTRVGVGAPGIIETPGGLVRYNGDTIPGWAGTDLGEVISRQLKVPVACHNDVRIWAYGEQLLGAGREFPTGRVLYVSLGTGVGGALISDGQLVAGPAGSGGEISELVCADFRGRADRVENIASGTSLARYYNTLRADPRVGRIPWRAPVSGEPELPEIIHRLEEGDQLAGEIIEGNLAGLGRCLGALTSAFDLSAIIIGGGVADLGALVRDPIRRGIREAALLPNREIPVLASAINKHAPLVGAAAYAREWAVQE</sequence>
<accession>A0A6B8W6N8</accession>
<keyword evidence="2" id="KW-0418">Kinase</keyword>
<dbReference type="KEGG" id="cok:COCCU_11905"/>
<dbReference type="RefSeq" id="WP_156231719.1">
    <property type="nucleotide sequence ID" value="NZ_CP046455.1"/>
</dbReference>
<dbReference type="InterPro" id="IPR000600">
    <property type="entry name" value="ROK"/>
</dbReference>
<dbReference type="GO" id="GO:0004340">
    <property type="term" value="F:glucokinase activity"/>
    <property type="evidence" value="ECO:0007669"/>
    <property type="project" value="UniProtKB-EC"/>
</dbReference>
<gene>
    <name evidence="2" type="primary">glcK</name>
    <name evidence="2" type="ORF">COCCU_11905</name>
</gene>
<dbReference type="PANTHER" id="PTHR18964">
    <property type="entry name" value="ROK (REPRESSOR, ORF, KINASE) FAMILY"/>
    <property type="match status" value="1"/>
</dbReference>
<dbReference type="Pfam" id="PF00480">
    <property type="entry name" value="ROK"/>
    <property type="match status" value="1"/>
</dbReference>
<keyword evidence="2" id="KW-0808">Transferase</keyword>
<name>A0A6B8W6N8_9CORY</name>
<evidence type="ECO:0000313" key="2">
    <source>
        <dbReference type="EMBL" id="QGU08281.1"/>
    </source>
</evidence>
<dbReference type="EC" id="2.7.1.2" evidence="2"/>